<dbReference type="AlphaFoldDB" id="A0A558GZN5"/>
<protein>
    <submittedName>
        <fullName evidence="2">Uncharacterized protein</fullName>
    </submittedName>
</protein>
<feature type="region of interest" description="Disordered" evidence="1">
    <location>
        <begin position="67"/>
        <end position="86"/>
    </location>
</feature>
<organism evidence="2 3">
    <name type="scientific">Paenarthrobacter nitroguajacolicus</name>
    <name type="common">Arthrobacter nitroguajacolicus</name>
    <dbReference type="NCBI Taxonomy" id="211146"/>
    <lineage>
        <taxon>Bacteria</taxon>
        <taxon>Bacillati</taxon>
        <taxon>Actinomycetota</taxon>
        <taxon>Actinomycetes</taxon>
        <taxon>Micrococcales</taxon>
        <taxon>Micrococcaceae</taxon>
        <taxon>Paenarthrobacter</taxon>
    </lineage>
</organism>
<evidence type="ECO:0000313" key="3">
    <source>
        <dbReference type="Proteomes" id="UP000316500"/>
    </source>
</evidence>
<evidence type="ECO:0000313" key="2">
    <source>
        <dbReference type="EMBL" id="TVU62343.1"/>
    </source>
</evidence>
<name>A0A558GZN5_PAENT</name>
<evidence type="ECO:0000256" key="1">
    <source>
        <dbReference type="SAM" id="MobiDB-lite"/>
    </source>
</evidence>
<dbReference type="OrthoDB" id="4950699at2"/>
<dbReference type="Proteomes" id="UP000316500">
    <property type="component" value="Unassembled WGS sequence"/>
</dbReference>
<sequence>MHIREFWSQLSPDTQQWLIDNPGSMIVPRTMTAIFNGETGEHGAVDIHGGTLLTADDQLFIQGQARENAERTAEGPKFFDAVGPED</sequence>
<dbReference type="EMBL" id="VNFK01000008">
    <property type="protein sequence ID" value="TVU62343.1"/>
    <property type="molecule type" value="Genomic_DNA"/>
</dbReference>
<gene>
    <name evidence="2" type="ORF">FQP90_11905</name>
</gene>
<proteinExistence type="predicted"/>
<reference evidence="2 3" key="1">
    <citation type="submission" date="2019-07" db="EMBL/GenBank/DDBJ databases">
        <title>Diversity of Bacteria from Kongsfjorden, Arctic.</title>
        <authorList>
            <person name="Yu Y."/>
        </authorList>
    </citation>
    <scope>NUCLEOTIDE SEQUENCE [LARGE SCALE GENOMIC DNA]</scope>
    <source>
        <strain evidence="2 3">SM1928</strain>
    </source>
</reference>
<accession>A0A558GZN5</accession>
<comment type="caution">
    <text evidence="2">The sequence shown here is derived from an EMBL/GenBank/DDBJ whole genome shotgun (WGS) entry which is preliminary data.</text>
</comment>